<keyword evidence="2" id="KW-1185">Reference proteome</keyword>
<dbReference type="AlphaFoldDB" id="A0A484KWQ5"/>
<dbReference type="Proteomes" id="UP000595140">
    <property type="component" value="Unassembled WGS sequence"/>
</dbReference>
<sequence length="66" mass="7364">MRAAGGMEMKTELLYDIEIGIPALESRHSPLLPPPHLGVWHWRLAGQSPSSSYSSLLMVNCAFRKQ</sequence>
<evidence type="ECO:0000313" key="2">
    <source>
        <dbReference type="Proteomes" id="UP000595140"/>
    </source>
</evidence>
<evidence type="ECO:0000313" key="1">
    <source>
        <dbReference type="EMBL" id="VFQ69840.1"/>
    </source>
</evidence>
<accession>A0A484KWQ5</accession>
<reference evidence="1" key="1">
    <citation type="submission" date="2018-04" db="EMBL/GenBank/DDBJ databases">
        <authorList>
            <person name="Vogel A."/>
        </authorList>
    </citation>
    <scope>NUCLEOTIDE SEQUENCE [LARGE SCALE GENOMIC DNA]</scope>
</reference>
<proteinExistence type="predicted"/>
<dbReference type="EMBL" id="OOIL02000846">
    <property type="protein sequence ID" value="VFQ69840.1"/>
    <property type="molecule type" value="Genomic_DNA"/>
</dbReference>
<organism evidence="1 2">
    <name type="scientific">Cuscuta campestris</name>
    <dbReference type="NCBI Taxonomy" id="132261"/>
    <lineage>
        <taxon>Eukaryota</taxon>
        <taxon>Viridiplantae</taxon>
        <taxon>Streptophyta</taxon>
        <taxon>Embryophyta</taxon>
        <taxon>Tracheophyta</taxon>
        <taxon>Spermatophyta</taxon>
        <taxon>Magnoliopsida</taxon>
        <taxon>eudicotyledons</taxon>
        <taxon>Gunneridae</taxon>
        <taxon>Pentapetalae</taxon>
        <taxon>asterids</taxon>
        <taxon>lamiids</taxon>
        <taxon>Solanales</taxon>
        <taxon>Convolvulaceae</taxon>
        <taxon>Cuscuteae</taxon>
        <taxon>Cuscuta</taxon>
        <taxon>Cuscuta subgen. Grammica</taxon>
        <taxon>Cuscuta sect. Cleistogrammica</taxon>
    </lineage>
</organism>
<gene>
    <name evidence="1" type="ORF">CCAM_LOCUS11616</name>
</gene>
<protein>
    <submittedName>
        <fullName evidence="1">Uncharacterized protein</fullName>
    </submittedName>
</protein>
<name>A0A484KWQ5_9ASTE</name>